<feature type="repeat" description="Filamin" evidence="4">
    <location>
        <begin position="1023"/>
        <end position="1116"/>
    </location>
</feature>
<feature type="repeat" description="Filamin" evidence="4">
    <location>
        <begin position="1491"/>
        <end position="1566"/>
    </location>
</feature>
<evidence type="ECO:0000313" key="8">
    <source>
        <dbReference type="Proteomes" id="UP000186922"/>
    </source>
</evidence>
<dbReference type="Pfam" id="PF00307">
    <property type="entry name" value="CH"/>
    <property type="match status" value="3"/>
</dbReference>
<dbReference type="InterPro" id="IPR017868">
    <property type="entry name" value="Filamin/ABP280_repeat-like"/>
</dbReference>
<dbReference type="PROSITE" id="PS50194">
    <property type="entry name" value="FILAMIN_REPEAT"/>
    <property type="match status" value="28"/>
</dbReference>
<dbReference type="InterPro" id="IPR001715">
    <property type="entry name" value="CH_dom"/>
</dbReference>
<feature type="repeat" description="Filamin" evidence="4">
    <location>
        <begin position="1293"/>
        <end position="1385"/>
    </location>
</feature>
<dbReference type="InterPro" id="IPR001298">
    <property type="entry name" value="Filamin/ABP280_rpt"/>
</dbReference>
<dbReference type="GO" id="GO:0030036">
    <property type="term" value="P:actin cytoskeleton organization"/>
    <property type="evidence" value="ECO:0007669"/>
    <property type="project" value="InterPro"/>
</dbReference>
<sequence>MSVVNGGYRMARQLSSPAGADKNSFMASNRARSREGHAAAPMGIKDDDQRWVQIQQKTFTNWVNEQLKAVGKRLDNVQIDFIDGVNLIALIEVLQGRRIGKAFQNAVNQHQMLENVQLALNAMIDDNIKLVNIGNQDIVEGNLKLILGLIWTLILKYQIGHSHLPPKKLMLAWLQAALRDMKIKNFTRDWNDGVALCGILEYCKPGLFPNWRNMDRSRKVENCRLAMETAEREFGIPMLISPEDLASPDLDELSGMTYLSYFMNSPTSPGYKATLRWVKSQIPEQNVENFTTDWNDGRVVGALVKSLGGVVPGYTTQTYDRFAWEDNLNRGFRGGRDLGVEPILTPKQMAEAVEEHLGTMAYAAWFQSANPLPIRSGGEKIRVSGEGLHTAYVGKPAHFQIQFIDDVDPSTIRAELRGPSGVIPVKMKLGENGGSATYVATETGPHELFIYCEGELLKECPRKVRVHPDISKVQFKGFPEKPVALGQNVPMVVEAKGAGKGELVVEARAPSGRMMKCPVSEHNGSYSAKFQPDEIGEWQVGITYDGTHIKGSPFSCLVFDPNAVKVSGPDVGVVGQDMDFAVDTSRAGPGEATVEIFYQGRPVPAKIDTLGNGMYKVTFTPRGPGIYTIHVYFNGLEVRGSPFTIEIFDTSTVSASGEGLKLVPVNKPAYFAINTKGATSKDLQVSVIGPSGRPLPVRILEERPNAYKAEYTPQEVGEHSIDIAFFDKAIRGSPFKCYAYDARQIRVGPIPNGFVGKPVEFEIDGSQAGSGNLEILVNGGRVVSHVKSLGNQRFLASFTPMDAMTHVVEMRFNGDVVPGSPWNVEIWDPRNVTARDIPKYFQVGRPVTFGIDASSVGPGDVRVEIKCMTSSSSSSTYTQSYSHSSQHAPSGRTVRSHVSEVRTGVYKCEFTSSEVGTHTIDISYADHSITGSPFISKGFDASKIKISKISNAIVGLPVQFQVDASQAGEGQLEISINDGRVPNKVDVLGGGKCLVTFTPMTATSHWIDVKFNGEQVPECPVECKVFDLGRISASGKGLERVMVGRPERFQVDTAGAGEAVFKVDITSPSNRPVRSNVAETRSGYDVEWTAQEVGIHEVNLEYAEQVVGDSPYAVSAFDPTKVKVSEIPMGFVGKPVIFTIDAKEAGEGSVEIVVTEHGGRQVATRVEEVGQSKYQISFVPQSAVHHRIDITFNKEPVPGTPFGTDVMDASKVQVVGEGLRIAQVQQVATFQILAKGAGNEKVEVLIEGPDGRKVQPRILDNRDQTYSVEYVAQMAGDHRITITYGGMKVGSSPYIAKAFDVNAIKVGEIPDGIVNKPVTFTVDASRAGTGDLEVAVQNGRVPTTAESLGNAKYAITFTPRIPEDHLIDIKFNGITVPGGPFRCHVIDASRVQATGEGLDKVPVNKPTFFTIDPRGAGAAECEVVITSPSGRKVPVRITGSATTTFRAEYTPTEVGDHNIEVMYAGQEISGSPFTCRVYDPDRVVVTQTKTGFVGKPVSFHVDASLAGAGHLEIVISANGRNVPNFVQSEGNAKFKVSFTPQEAVPHQIRVRFNNHVVPGTPYDCDIIDGSRCTATGDGLRSVPVNKPALFTVDPNGAGTAELAITITAPSGKTVPVHVSGSAATKFRAEYIPTEVGPHTITVQYAETPISGSPFTCNVYDASRIRVTDIGPGIVGRPVKFQVDASQAGEGKLDISVTSGGAIVHAEITQISRGGKYEVSFIPRDVNPHFVDIQFNDTQVDGAPFRCEIIDGSRSLAEGDGLKRACVGETAWFEIDPRGPPIAEAEVSISSPSGTRVSTTGRKTSRGTFRFEYVPTEVGPHKIACKYAETALNGSPFTCQVYDPRAVRVGELHDGYVNKEYTFQVDTSMAGQGDVEVEIDAGGRQIKPVVRKGRDGLCDVSFTPREAGPHGITVKFSNRVVPGSPFKMTVHDPSKVTASGDGLKRACVGEVAWFEIDPHGPATAEADVKITSPSGTRVATNISRTSRGIFRVEFTPSEVGPHKIACKYADTPLTGSPFICEAYDPRQVNVKDIHDGFVGKESVFRIDATMAGLGDVQVEIEHQGRMVKATMKETAKGMYEASFTPRDAGPHGITVKFLNHVVPGSPFRMQVHDPSQFRVTGDGLTRACVGETAWFEIDPRGAAGANAEVGVKITSPSGGKVNPVITRTSRGLIRVEYVPSEVGPHRISVKYAGTALTGSPFTCEVYDPRKVRVEDLHDGYVGKENTFKVDASQAGLGEITVDISSGRRDVPCNLRKTSTPGVIEVSFTPRDAGPHEINVKFVNKVVPNSPFHINVHDASLIRVTGDGLKRAKVGEKAWLNVEMKGGVPLDANDLEVEVSAPNGAKLPVKLSQQGKSGAVRGEFVPKVVGPHRVEVTFVGSPISGSPWTCEVYDPSMIKIKDFPENVYVGETNAFEVVSKDAGNAELTVKLFGPSGQPLPVELLDSYDGHKIRFTPTEAGKHKLHVYFGGDEIPGSPFTFMVEEPGIPTASGDGLIWAMADEPASFRVDATGLRGKLDVTVHGPSRAAKTTISQEKSQGVYKVTYLPPEVGVYDIKIVWNGKEIPGSPFHPKVFDPTKVRVVGGWPAHLDEKDRIRMRVGEEKKLVFDVSEAGPGKLSAEIRGPSGLIPVRLESAGKDRVKVTFTAVAEGHHDCHFWWSEQPIPHSPLPGWAEPAAIPIDASRVRLRGKGLTEAKVKEEAEFIIDGSDAGPGEPEVLISGIKADIPVTLEHLGNNVYKATYVAQHSGAYLLTVKWSGDVVKGCPYKLNVAAATDSTKVVVNTENLRSAEIDKPVKAFIDTRRAGPGELSVHCQGPTKQAFCELYDHHDGTYTLHIRPAEAGRHLLTIKYNGQHVPGSPFAMKIAGTPDASKVRVYGPGVNHGVLATYQSRFMCETKGAGAGQLTVRVRGPKGAFRVEMQRESQKDRTILCKYDPTEPGDYRIEVKWSGEHVPGSPFNIWIFDTEEELNRYLRTGEVPRAASPLGFAPLSEYTYGNGAFSTPPPLPATSYSQWRRGSADI</sequence>
<evidence type="ECO:0000313" key="7">
    <source>
        <dbReference type="EMBL" id="GAU89918.1"/>
    </source>
</evidence>
<evidence type="ECO:0000256" key="4">
    <source>
        <dbReference type="PROSITE-ProRule" id="PRU00087"/>
    </source>
</evidence>
<dbReference type="CDD" id="cd21229">
    <property type="entry name" value="CH_jitterbug-like_rpt2"/>
    <property type="match status" value="1"/>
</dbReference>
<feature type="domain" description="Calponin-homology (CH)" evidence="6">
    <location>
        <begin position="53"/>
        <end position="158"/>
    </location>
</feature>
<dbReference type="PROSITE" id="PS50021">
    <property type="entry name" value="CH"/>
    <property type="match status" value="3"/>
</dbReference>
<dbReference type="Gene3D" id="1.10.418.10">
    <property type="entry name" value="Calponin-like domain"/>
    <property type="match status" value="3"/>
</dbReference>
<proteinExistence type="inferred from homology"/>
<dbReference type="SMART" id="SM00033">
    <property type="entry name" value="CH"/>
    <property type="match status" value="3"/>
</dbReference>
<keyword evidence="2" id="KW-0677">Repeat</keyword>
<feature type="repeat" description="Filamin" evidence="4">
    <location>
        <begin position="373"/>
        <end position="466"/>
    </location>
</feature>
<feature type="repeat" description="Filamin" evidence="4">
    <location>
        <begin position="1851"/>
        <end position="1929"/>
    </location>
</feature>
<feature type="repeat" description="Filamin" evidence="4">
    <location>
        <begin position="2478"/>
        <end position="2571"/>
    </location>
</feature>
<feature type="domain" description="Calponin-homology (CH)" evidence="6">
    <location>
        <begin position="164"/>
        <end position="267"/>
    </location>
</feature>
<feature type="repeat" description="Filamin" evidence="4">
    <location>
        <begin position="2292"/>
        <end position="2390"/>
    </location>
</feature>
<organism evidence="7 8">
    <name type="scientific">Ramazzottius varieornatus</name>
    <name type="common">Water bear</name>
    <name type="synonym">Tardigrade</name>
    <dbReference type="NCBI Taxonomy" id="947166"/>
    <lineage>
        <taxon>Eukaryota</taxon>
        <taxon>Metazoa</taxon>
        <taxon>Ecdysozoa</taxon>
        <taxon>Tardigrada</taxon>
        <taxon>Eutardigrada</taxon>
        <taxon>Parachela</taxon>
        <taxon>Hypsibioidea</taxon>
        <taxon>Ramazzottiidae</taxon>
        <taxon>Ramazzottius</taxon>
    </lineage>
</organism>
<dbReference type="SMART" id="SM00557">
    <property type="entry name" value="IG_FLMN"/>
    <property type="match status" value="28"/>
</dbReference>
<dbReference type="FunFam" id="2.60.40.10:FF:001145">
    <property type="entry name" value="Jitterbug, isoform I"/>
    <property type="match status" value="2"/>
</dbReference>
<feature type="repeat" description="Filamin" evidence="4">
    <location>
        <begin position="2569"/>
        <end position="2670"/>
    </location>
</feature>
<evidence type="ECO:0000256" key="1">
    <source>
        <dbReference type="ARBA" id="ARBA00009238"/>
    </source>
</evidence>
<dbReference type="CDD" id="cd21227">
    <property type="entry name" value="CH_jitterbug-like_rpt1"/>
    <property type="match status" value="1"/>
</dbReference>
<keyword evidence="8" id="KW-1185">Reference proteome</keyword>
<dbReference type="OrthoDB" id="18740at2759"/>
<keyword evidence="3" id="KW-0009">Actin-binding</keyword>
<feature type="repeat" description="Filamin" evidence="4">
    <location>
        <begin position="2768"/>
        <end position="2861"/>
    </location>
</feature>
<evidence type="ECO:0000259" key="6">
    <source>
        <dbReference type="PROSITE" id="PS50021"/>
    </source>
</evidence>
<dbReference type="InterPro" id="IPR013783">
    <property type="entry name" value="Ig-like_fold"/>
</dbReference>
<feature type="repeat" description="Filamin" evidence="4">
    <location>
        <begin position="2209"/>
        <end position="2294"/>
    </location>
</feature>
<feature type="repeat" description="Filamin" evidence="4">
    <location>
        <begin position="465"/>
        <end position="558"/>
    </location>
</feature>
<feature type="repeat" description="Filamin" evidence="4">
    <location>
        <begin position="2032"/>
        <end position="2110"/>
    </location>
</feature>
<feature type="repeat" description="Filamin" evidence="4">
    <location>
        <begin position="556"/>
        <end position="647"/>
    </location>
</feature>
<name>A0A1D1UUR4_RAMVA</name>
<evidence type="ECO:0000256" key="2">
    <source>
        <dbReference type="ARBA" id="ARBA00022737"/>
    </source>
</evidence>
<dbReference type="Pfam" id="PF00630">
    <property type="entry name" value="Filamin"/>
    <property type="match status" value="27"/>
</dbReference>
<dbReference type="InterPro" id="IPR036872">
    <property type="entry name" value="CH_dom_sf"/>
</dbReference>
<reference evidence="7 8" key="1">
    <citation type="journal article" date="2016" name="Nat. Commun.">
        <title>Extremotolerant tardigrade genome and improved radiotolerance of human cultured cells by tardigrade-unique protein.</title>
        <authorList>
            <person name="Hashimoto T."/>
            <person name="Horikawa D.D."/>
            <person name="Saito Y."/>
            <person name="Kuwahara H."/>
            <person name="Kozuka-Hata H."/>
            <person name="Shin-I T."/>
            <person name="Minakuchi Y."/>
            <person name="Ohishi K."/>
            <person name="Motoyama A."/>
            <person name="Aizu T."/>
            <person name="Enomoto A."/>
            <person name="Kondo K."/>
            <person name="Tanaka S."/>
            <person name="Hara Y."/>
            <person name="Koshikawa S."/>
            <person name="Sagara H."/>
            <person name="Miura T."/>
            <person name="Yokobori S."/>
            <person name="Miyagawa K."/>
            <person name="Suzuki Y."/>
            <person name="Kubo T."/>
            <person name="Oyama M."/>
            <person name="Kohara Y."/>
            <person name="Fujiyama A."/>
            <person name="Arakawa K."/>
            <person name="Katayama T."/>
            <person name="Toyoda A."/>
            <person name="Kunieda T."/>
        </authorList>
    </citation>
    <scope>NUCLEOTIDE SEQUENCE [LARGE SCALE GENOMIC DNA]</scope>
    <source>
        <strain evidence="7 8">YOKOZUNA-1</strain>
    </source>
</reference>
<dbReference type="PANTHER" id="PTHR38537:SF13">
    <property type="entry name" value="JITTERBUG, ISOFORM N"/>
    <property type="match status" value="1"/>
</dbReference>
<dbReference type="Proteomes" id="UP000186922">
    <property type="component" value="Unassembled WGS sequence"/>
</dbReference>
<dbReference type="FunFam" id="1.10.418.10:FF:000006">
    <property type="entry name" value="Filamin-B isoform A"/>
    <property type="match status" value="1"/>
</dbReference>
<dbReference type="SUPFAM" id="SSF81296">
    <property type="entry name" value="E set domains"/>
    <property type="match status" value="28"/>
</dbReference>
<feature type="region of interest" description="Disordered" evidence="5">
    <location>
        <begin position="873"/>
        <end position="896"/>
    </location>
</feature>
<dbReference type="InterPro" id="IPR001589">
    <property type="entry name" value="Actinin_actin-bd_CS"/>
</dbReference>
<dbReference type="PANTHER" id="PTHR38537">
    <property type="entry name" value="JITTERBUG, ISOFORM N"/>
    <property type="match status" value="1"/>
</dbReference>
<dbReference type="EMBL" id="BDGG01000001">
    <property type="protein sequence ID" value="GAU89918.1"/>
    <property type="molecule type" value="Genomic_DNA"/>
</dbReference>
<dbReference type="PROSITE" id="PS00019">
    <property type="entry name" value="ACTININ_1"/>
    <property type="match status" value="1"/>
</dbReference>
<feature type="domain" description="Calponin-homology (CH)" evidence="6">
    <location>
        <begin position="268"/>
        <end position="371"/>
    </location>
</feature>
<feature type="repeat" description="Filamin" evidence="4">
    <location>
        <begin position="2674"/>
        <end position="2767"/>
    </location>
</feature>
<feature type="repeat" description="Filamin" evidence="4">
    <location>
        <begin position="2108"/>
        <end position="2204"/>
    </location>
</feature>
<feature type="repeat" description="Filamin" evidence="4">
    <location>
        <begin position="1204"/>
        <end position="1298"/>
    </location>
</feature>
<evidence type="ECO:0000256" key="5">
    <source>
        <dbReference type="SAM" id="MobiDB-lite"/>
    </source>
</evidence>
<comment type="similarity">
    <text evidence="1">Belongs to the filamin family.</text>
</comment>
<dbReference type="GO" id="GO:0051015">
    <property type="term" value="F:actin filament binding"/>
    <property type="evidence" value="ECO:0007669"/>
    <property type="project" value="InterPro"/>
</dbReference>
<dbReference type="InterPro" id="IPR014756">
    <property type="entry name" value="Ig_E-set"/>
</dbReference>
<protein>
    <recommendedName>
        <fullName evidence="6">Calponin-homology (CH) domain-containing protein</fullName>
    </recommendedName>
</protein>
<feature type="compositionally biased region" description="Low complexity" evidence="5">
    <location>
        <begin position="873"/>
        <end position="887"/>
    </location>
</feature>
<feature type="repeat" description="Filamin" evidence="4">
    <location>
        <begin position="1383"/>
        <end position="1477"/>
    </location>
</feature>
<dbReference type="Gene3D" id="2.60.40.10">
    <property type="entry name" value="Immunoglobulins"/>
    <property type="match status" value="28"/>
</dbReference>
<feature type="repeat" description="Filamin" evidence="4">
    <location>
        <begin position="1114"/>
        <end position="1206"/>
    </location>
</feature>
<feature type="repeat" description="Filamin" evidence="4">
    <location>
        <begin position="949"/>
        <end position="1025"/>
    </location>
</feature>
<comment type="caution">
    <text evidence="7">The sequence shown here is derived from an EMBL/GenBank/DDBJ whole genome shotgun (WGS) entry which is preliminary data.</text>
</comment>
<feature type="region of interest" description="Disordered" evidence="5">
    <location>
        <begin position="18"/>
        <end position="40"/>
    </location>
</feature>
<gene>
    <name evidence="7" type="primary">RvY_02412</name>
    <name evidence="7" type="synonym">RvY_02412.1</name>
    <name evidence="7" type="ORF">RvY_02412-1</name>
</gene>
<accession>A0A1D1UUR4</accession>
<feature type="repeat" description="Filamin" evidence="4">
    <location>
        <begin position="750"/>
        <end position="826"/>
    </location>
</feature>
<dbReference type="STRING" id="947166.A0A1D1UUR4"/>
<dbReference type="SUPFAM" id="SSF47576">
    <property type="entry name" value="Calponin-homology domain, CH-domain"/>
    <property type="match status" value="2"/>
</dbReference>
<dbReference type="CDD" id="cd21185">
    <property type="entry name" value="CH_jitterbug-like_rpt3"/>
    <property type="match status" value="1"/>
</dbReference>
<dbReference type="InterPro" id="IPR044801">
    <property type="entry name" value="Filamin"/>
</dbReference>
<evidence type="ECO:0000256" key="3">
    <source>
        <dbReference type="ARBA" id="ARBA00023203"/>
    </source>
</evidence>
<feature type="repeat" description="Filamin" evidence="4">
    <location>
        <begin position="1564"/>
        <end position="1658"/>
    </location>
</feature>
<feature type="repeat" description="Filamin" evidence="4">
    <location>
        <begin position="1927"/>
        <end position="2021"/>
    </location>
</feature>
<feature type="repeat" description="Filamin" evidence="4">
    <location>
        <begin position="2388"/>
        <end position="2480"/>
    </location>
</feature>
<feature type="repeat" description="Filamin" evidence="4">
    <location>
        <begin position="2862"/>
        <end position="2958"/>
    </location>
</feature>
<feature type="repeat" description="Filamin" evidence="4">
    <location>
        <begin position="824"/>
        <end position="938"/>
    </location>
</feature>
<dbReference type="PROSITE" id="PS00020">
    <property type="entry name" value="ACTININ_2"/>
    <property type="match status" value="1"/>
</dbReference>
<feature type="repeat" description="Filamin" evidence="4">
    <location>
        <begin position="645"/>
        <end position="739"/>
    </location>
</feature>
<feature type="repeat" description="Filamin" evidence="4">
    <location>
        <begin position="1656"/>
        <end position="1748"/>
    </location>
</feature>
<feature type="repeat" description="Filamin" evidence="4">
    <location>
        <begin position="1746"/>
        <end position="1840"/>
    </location>
</feature>